<accession>A0A0C2FQB5</accession>
<sequence>MLSEVEKYNPVNKRWEHVQSMPVSRADFGLAVHGSTIYAAGGKMPNTVGRSCAAWTPSCRVDRYDIIKECWEKLSNIHWEAPMIDPHFSCCAAFPDDKMYACSGGDSDGFRKYSVQVYDPKNTRSKKVCPCQDVVVQLPLYHWMGMFTRYIELALCLRTSGSPTCADAVQ</sequence>
<dbReference type="OrthoDB" id="45365at2759"/>
<dbReference type="InterPro" id="IPR015915">
    <property type="entry name" value="Kelch-typ_b-propeller"/>
</dbReference>
<dbReference type="EMBL" id="KN748910">
    <property type="protein sequence ID" value="KIH50710.1"/>
    <property type="molecule type" value="Genomic_DNA"/>
</dbReference>
<dbReference type="Proteomes" id="UP000054047">
    <property type="component" value="Unassembled WGS sequence"/>
</dbReference>
<reference evidence="3 4" key="1">
    <citation type="submission" date="2013-12" db="EMBL/GenBank/DDBJ databases">
        <title>Draft genome of the parsitic nematode Ancylostoma duodenale.</title>
        <authorList>
            <person name="Mitreva M."/>
        </authorList>
    </citation>
    <scope>NUCLEOTIDE SEQUENCE [LARGE SCALE GENOMIC DNA]</scope>
    <source>
        <strain evidence="3 4">Zhejiang</strain>
    </source>
</reference>
<evidence type="ECO:0000313" key="3">
    <source>
        <dbReference type="EMBL" id="KIH50710.1"/>
    </source>
</evidence>
<evidence type="ECO:0000256" key="2">
    <source>
        <dbReference type="ARBA" id="ARBA00022737"/>
    </source>
</evidence>
<dbReference type="SUPFAM" id="SSF117281">
    <property type="entry name" value="Kelch motif"/>
    <property type="match status" value="1"/>
</dbReference>
<keyword evidence="2" id="KW-0677">Repeat</keyword>
<dbReference type="Gene3D" id="2.120.10.80">
    <property type="entry name" value="Kelch-type beta propeller"/>
    <property type="match status" value="1"/>
</dbReference>
<keyword evidence="1" id="KW-0880">Kelch repeat</keyword>
<keyword evidence="4" id="KW-1185">Reference proteome</keyword>
<dbReference type="AlphaFoldDB" id="A0A0C2FQB5"/>
<dbReference type="Pfam" id="PF01344">
    <property type="entry name" value="Kelch_1"/>
    <property type="match status" value="1"/>
</dbReference>
<dbReference type="PANTHER" id="PTHR45632">
    <property type="entry name" value="LD33804P"/>
    <property type="match status" value="1"/>
</dbReference>
<evidence type="ECO:0000313" key="4">
    <source>
        <dbReference type="Proteomes" id="UP000054047"/>
    </source>
</evidence>
<dbReference type="InterPro" id="IPR006652">
    <property type="entry name" value="Kelch_1"/>
</dbReference>
<evidence type="ECO:0000256" key="1">
    <source>
        <dbReference type="ARBA" id="ARBA00022441"/>
    </source>
</evidence>
<protein>
    <submittedName>
        <fullName evidence="3">Kelch repeat protein</fullName>
    </submittedName>
</protein>
<dbReference type="PANTHER" id="PTHR45632:SF3">
    <property type="entry name" value="KELCH-LIKE PROTEIN 32"/>
    <property type="match status" value="1"/>
</dbReference>
<proteinExistence type="predicted"/>
<gene>
    <name evidence="3" type="ORF">ANCDUO_19209</name>
</gene>
<organism evidence="3 4">
    <name type="scientific">Ancylostoma duodenale</name>
    <dbReference type="NCBI Taxonomy" id="51022"/>
    <lineage>
        <taxon>Eukaryota</taxon>
        <taxon>Metazoa</taxon>
        <taxon>Ecdysozoa</taxon>
        <taxon>Nematoda</taxon>
        <taxon>Chromadorea</taxon>
        <taxon>Rhabditida</taxon>
        <taxon>Rhabditina</taxon>
        <taxon>Rhabditomorpha</taxon>
        <taxon>Strongyloidea</taxon>
        <taxon>Ancylostomatidae</taxon>
        <taxon>Ancylostomatinae</taxon>
        <taxon>Ancylostoma</taxon>
    </lineage>
</organism>
<name>A0A0C2FQB5_9BILA</name>